<reference evidence="3" key="1">
    <citation type="journal article" date="2010" name="Environ. Microbiol.">
        <title>Widespread known and novel phosphonate utilization pathways in marine bacteria revealed by functional screening and metagenomic analyses.</title>
        <authorList>
            <person name="Martinez A."/>
            <person name="Tyson G.W."/>
            <person name="DeLong E.F."/>
        </authorList>
    </citation>
    <scope>NUCLEOTIDE SEQUENCE</scope>
</reference>
<evidence type="ECO:0000313" key="3">
    <source>
        <dbReference type="EMBL" id="ACU83555.1"/>
    </source>
</evidence>
<keyword evidence="3" id="KW-0413">Isomerase</keyword>
<dbReference type="InterPro" id="IPR012336">
    <property type="entry name" value="Thioredoxin-like_fold"/>
</dbReference>
<dbReference type="Gene3D" id="3.40.30.10">
    <property type="entry name" value="Glutaredoxin"/>
    <property type="match status" value="1"/>
</dbReference>
<dbReference type="InterPro" id="IPR001258">
    <property type="entry name" value="NHL_repeat"/>
</dbReference>
<proteinExistence type="predicted"/>
<dbReference type="GO" id="GO:0016853">
    <property type="term" value="F:isomerase activity"/>
    <property type="evidence" value="ECO:0007669"/>
    <property type="project" value="UniProtKB-KW"/>
</dbReference>
<protein>
    <submittedName>
        <fullName evidence="3">Thiol-disulfide isomerase/thioredoxin</fullName>
    </submittedName>
</protein>
<dbReference type="SUPFAM" id="SSF52833">
    <property type="entry name" value="Thioredoxin-like"/>
    <property type="match status" value="1"/>
</dbReference>
<keyword evidence="1" id="KW-0677">Repeat</keyword>
<dbReference type="Pfam" id="PF13905">
    <property type="entry name" value="Thioredoxin_8"/>
    <property type="match status" value="1"/>
</dbReference>
<name>D0E8J0_UNCHF</name>
<dbReference type="SUPFAM" id="SSF63825">
    <property type="entry name" value="YWTD domain"/>
    <property type="match status" value="1"/>
</dbReference>
<gene>
    <name evidence="3" type="ORF">ALOHA_HF130_AEPn_1_11c</name>
</gene>
<dbReference type="PROSITE" id="PS51352">
    <property type="entry name" value="THIOREDOXIN_2"/>
    <property type="match status" value="1"/>
</dbReference>
<dbReference type="EMBL" id="GQ422594">
    <property type="protein sequence ID" value="ACU83555.1"/>
    <property type="molecule type" value="Genomic_DNA"/>
</dbReference>
<sequence>MAAILLPFSACTKEKTAKSKVPDTSIYDKVLKDREWLNAERPLRSKDLIGKAVLFDFWTYCCINCIHVIPDLKYLEEKYGDKLVVIGVHSAKFTNEKVSKNIMKTIRKYGIEHPVINDKDFIVWRMFGARAWPTLALLDTTGRPVKLLSGEGHRETLDKLISKILDGKHQEKKLRKRKRDLKKLYFPSKMVYSKSKSLGELFFLTDSSNHRVLAIDLSGKVKMVIGSGKEGNKDGDIKVARFRRPHGLAFDEKNDLLYIADTDNHSIKSLDLKSKKVLTLSGNGERGFKRKAENAKAKGHPMASPWDLQLKGEKLLIAMAGTHQLWEMDLKKGTVSVIAGNGGESIEDGPYPKNTLAQTSGMDQKGDDLYFVDSETSSLRVLEKGSIRTLVGKGLFHFGLEDGPRDKAKFQHPLGIHISGDLILLADTYNHAIRTYDLKANTVSTLLKGKLPGGFEIEEPNDVLVLGKELFIINTNRHEILKYDLVSKKLSLFSLSF</sequence>
<organism evidence="3">
    <name type="scientific">Uncultured bacterium HF130_AEPn_1</name>
    <dbReference type="NCBI Taxonomy" id="663362"/>
    <lineage>
        <taxon>Bacteria</taxon>
        <taxon>environmental samples</taxon>
    </lineage>
</organism>
<dbReference type="Gene3D" id="2.120.10.30">
    <property type="entry name" value="TolB, C-terminal domain"/>
    <property type="match status" value="2"/>
</dbReference>
<dbReference type="InterPro" id="IPR036249">
    <property type="entry name" value="Thioredoxin-like_sf"/>
</dbReference>
<dbReference type="Pfam" id="PF01436">
    <property type="entry name" value="NHL"/>
    <property type="match status" value="1"/>
</dbReference>
<dbReference type="PANTHER" id="PTHR46388:SF2">
    <property type="entry name" value="NHL REPEAT-CONTAINING PROTEIN 2"/>
    <property type="match status" value="1"/>
</dbReference>
<evidence type="ECO:0000256" key="1">
    <source>
        <dbReference type="ARBA" id="ARBA00022737"/>
    </source>
</evidence>
<accession>D0E8J0</accession>
<evidence type="ECO:0000259" key="2">
    <source>
        <dbReference type="PROSITE" id="PS51352"/>
    </source>
</evidence>
<dbReference type="InterPro" id="IPR013766">
    <property type="entry name" value="Thioredoxin_domain"/>
</dbReference>
<dbReference type="PANTHER" id="PTHR46388">
    <property type="entry name" value="NHL REPEAT-CONTAINING PROTEIN 2"/>
    <property type="match status" value="1"/>
</dbReference>
<feature type="domain" description="Thioredoxin" evidence="2">
    <location>
        <begin position="15"/>
        <end position="166"/>
    </location>
</feature>
<dbReference type="AlphaFoldDB" id="D0E8J0"/>
<dbReference type="InterPro" id="IPR011042">
    <property type="entry name" value="6-blade_b-propeller_TolB-like"/>
</dbReference>